<feature type="signal peptide" evidence="2">
    <location>
        <begin position="1"/>
        <end position="23"/>
    </location>
</feature>
<dbReference type="Proteomes" id="UP001162031">
    <property type="component" value="Unassembled WGS sequence"/>
</dbReference>
<evidence type="ECO:0000313" key="4">
    <source>
        <dbReference type="Proteomes" id="UP001162031"/>
    </source>
</evidence>
<dbReference type="EMBL" id="CANTFL010001238">
    <property type="protein sequence ID" value="CAI5734611.1"/>
    <property type="molecule type" value="Genomic_DNA"/>
</dbReference>
<proteinExistence type="predicted"/>
<feature type="region of interest" description="Disordered" evidence="1">
    <location>
        <begin position="51"/>
        <end position="137"/>
    </location>
</feature>
<feature type="chain" id="PRO_5043841299" description="RxLR effector candidate protein" evidence="2">
    <location>
        <begin position="24"/>
        <end position="137"/>
    </location>
</feature>
<accession>A0AAV0UC84</accession>
<comment type="caution">
    <text evidence="3">The sequence shown here is derived from an EMBL/GenBank/DDBJ whole genome shotgun (WGS) entry which is preliminary data.</text>
</comment>
<evidence type="ECO:0000256" key="2">
    <source>
        <dbReference type="SAM" id="SignalP"/>
    </source>
</evidence>
<evidence type="ECO:0008006" key="5">
    <source>
        <dbReference type="Google" id="ProtNLM"/>
    </source>
</evidence>
<sequence length="137" mass="14893">MRVSYLAYLSAAAIVCLWARGDAFAVESANTLSSIETPPAPAHRKLHAAVTFEETQGLRGSSPPTGKEYDSEDDDDDSSSIESTDSRESIDSSDIEGKWEFREKKAREAEKAKEEAAKPKEQSDPTDGLKGGRPSDK</sequence>
<dbReference type="AlphaFoldDB" id="A0AAV0UC84"/>
<gene>
    <name evidence="3" type="ORF">HBR001_LOCUS6219</name>
</gene>
<keyword evidence="2" id="KW-0732">Signal</keyword>
<reference evidence="3" key="1">
    <citation type="submission" date="2022-12" db="EMBL/GenBank/DDBJ databases">
        <authorList>
            <person name="Webb A."/>
        </authorList>
    </citation>
    <scope>NUCLEOTIDE SEQUENCE</scope>
    <source>
        <strain evidence="3">Hp1</strain>
    </source>
</reference>
<evidence type="ECO:0000256" key="1">
    <source>
        <dbReference type="SAM" id="MobiDB-lite"/>
    </source>
</evidence>
<name>A0AAV0UC84_HYABA</name>
<feature type="compositionally biased region" description="Basic and acidic residues" evidence="1">
    <location>
        <begin position="84"/>
        <end position="123"/>
    </location>
</feature>
<feature type="compositionally biased region" description="Acidic residues" evidence="1">
    <location>
        <begin position="70"/>
        <end position="79"/>
    </location>
</feature>
<evidence type="ECO:0000313" key="3">
    <source>
        <dbReference type="EMBL" id="CAI5734611.1"/>
    </source>
</evidence>
<keyword evidence="4" id="KW-1185">Reference proteome</keyword>
<protein>
    <recommendedName>
        <fullName evidence="5">RxLR effector candidate protein</fullName>
    </recommendedName>
</protein>
<organism evidence="3 4">
    <name type="scientific">Hyaloperonospora brassicae</name>
    <name type="common">Brassica downy mildew</name>
    <name type="synonym">Peronospora brassicae</name>
    <dbReference type="NCBI Taxonomy" id="162125"/>
    <lineage>
        <taxon>Eukaryota</taxon>
        <taxon>Sar</taxon>
        <taxon>Stramenopiles</taxon>
        <taxon>Oomycota</taxon>
        <taxon>Peronosporomycetes</taxon>
        <taxon>Peronosporales</taxon>
        <taxon>Peronosporaceae</taxon>
        <taxon>Hyaloperonospora</taxon>
    </lineage>
</organism>